<feature type="binding site" evidence="3">
    <location>
        <begin position="543"/>
        <end position="544"/>
    </location>
    <ligand>
        <name>FAD</name>
        <dbReference type="ChEBI" id="CHEBI:57692"/>
    </ligand>
</feature>
<dbReference type="Pfam" id="PF00732">
    <property type="entry name" value="GMC_oxred_N"/>
    <property type="match status" value="1"/>
</dbReference>
<dbReference type="InterPro" id="IPR000172">
    <property type="entry name" value="GMC_OxRdtase_N"/>
</dbReference>
<dbReference type="InterPro" id="IPR036188">
    <property type="entry name" value="FAD/NAD-bd_sf"/>
</dbReference>
<dbReference type="AlphaFoldDB" id="A0A3S3NCG8"/>
<dbReference type="GO" id="GO:0050660">
    <property type="term" value="F:flavin adenine dinucleotide binding"/>
    <property type="evidence" value="ECO:0007669"/>
    <property type="project" value="InterPro"/>
</dbReference>
<evidence type="ECO:0000259" key="8">
    <source>
        <dbReference type="PROSITE" id="PS00624"/>
    </source>
</evidence>
<comment type="similarity">
    <text evidence="1 5">Belongs to the GMC oxidoreductase family.</text>
</comment>
<evidence type="ECO:0000256" key="1">
    <source>
        <dbReference type="ARBA" id="ARBA00010790"/>
    </source>
</evidence>
<dbReference type="PROSITE" id="PS00624">
    <property type="entry name" value="GMC_OXRED_2"/>
    <property type="match status" value="1"/>
</dbReference>
<reference evidence="9 10" key="1">
    <citation type="journal article" date="2019" name="Nat. Plants">
        <title>Stout camphor tree genome fills gaps in understanding of flowering plant genome evolution.</title>
        <authorList>
            <person name="Chaw S.M."/>
            <person name="Liu Y.C."/>
            <person name="Wu Y.W."/>
            <person name="Wang H.Y."/>
            <person name="Lin C.I."/>
            <person name="Wu C.S."/>
            <person name="Ke H.M."/>
            <person name="Chang L.Y."/>
            <person name="Hsu C.Y."/>
            <person name="Yang H.T."/>
            <person name="Sudianto E."/>
            <person name="Hsu M.H."/>
            <person name="Wu K.P."/>
            <person name="Wang L.N."/>
            <person name="Leebens-Mack J.H."/>
            <person name="Tsai I.J."/>
        </authorList>
    </citation>
    <scope>NUCLEOTIDE SEQUENCE [LARGE SCALE GENOMIC DNA]</scope>
    <source>
        <strain evidence="10">cv. Chaw 1501</strain>
        <tissue evidence="9">Young leaves</tissue>
    </source>
</reference>
<comment type="caution">
    <text evidence="9">The sequence shown here is derived from an EMBL/GenBank/DDBJ whole genome shotgun (WGS) entry which is preliminary data.</text>
</comment>
<dbReference type="GO" id="GO:0016614">
    <property type="term" value="F:oxidoreductase activity, acting on CH-OH group of donors"/>
    <property type="evidence" value="ECO:0007669"/>
    <property type="project" value="InterPro"/>
</dbReference>
<sequence length="560" mass="60152">MHMFEHEEDGDDNGRNAQAKTAALPPQKPEAPEAQLAGNGQVAVNLDRKYTASLHDATTLPDTADYDYIIIGGGTAGCPLAATLSQRFKVLVLERGGNNEDYPETTTQDGFIQIIGDANHGELNSPAQHFTSVEGIPNLRGRVLGGSSSVNAGFYSRAQPAFFDAGTAVGIQWDMGLVNASYEWVERMVVHQPKLNDWQTAAKESLLGASMTPFNGFSVDHLAGTKIGGTIFGPDGRRRSAAQLLAYSNMENLTVALYATVEKIIFEFPKGGSKKPLAKGVLYRDSLGRPHNASLHPEGEVILSAGALGSPQILLLSGIGSPYFLSPLNIPLIVDQPSVGQFLADNPRSGVTIASPVPVPTSLIQVVGISKSSDYFIEASTTNIALPPRFFAVSPGLNVTLATLLEKVAGPNSTGSLWLSSTNVHDNPIVQFNYFSSPVDMQRCVAGMRKIAEMLKSPEMEQFKFPGALGGKEFRYVGPQMVCNEAEDSQLESLCRSTLSTIWHYHGGCLVGKVVDPEYRVMGVDSLRVVDGSTFSLSPGTNPQATVMMLGRYDIIQLLF</sequence>
<comment type="cofactor">
    <cofactor evidence="3">
        <name>FAD</name>
        <dbReference type="ChEBI" id="CHEBI:57692"/>
    </cofactor>
</comment>
<feature type="region of interest" description="Disordered" evidence="6">
    <location>
        <begin position="1"/>
        <end position="33"/>
    </location>
</feature>
<keyword evidence="10" id="KW-1185">Reference proteome</keyword>
<dbReference type="SUPFAM" id="SSF51905">
    <property type="entry name" value="FAD/NAD(P)-binding domain"/>
    <property type="match status" value="1"/>
</dbReference>
<accession>A0A3S3NCG8</accession>
<dbReference type="Gene3D" id="3.50.50.60">
    <property type="entry name" value="FAD/NAD(P)-binding domain"/>
    <property type="match status" value="1"/>
</dbReference>
<dbReference type="EMBL" id="QPKB01000012">
    <property type="protein sequence ID" value="RWR96613.1"/>
    <property type="molecule type" value="Genomic_DNA"/>
</dbReference>
<feature type="binding site" evidence="3">
    <location>
        <position position="261"/>
    </location>
    <ligand>
        <name>FAD</name>
        <dbReference type="ChEBI" id="CHEBI:57692"/>
    </ligand>
</feature>
<feature type="binding site" evidence="3">
    <location>
        <position position="532"/>
    </location>
    <ligand>
        <name>FAD</name>
        <dbReference type="ChEBI" id="CHEBI:57692"/>
    </ligand>
</feature>
<name>A0A3S3NCG8_9MAGN</name>
<feature type="binding site" evidence="3">
    <location>
        <begin position="503"/>
        <end position="504"/>
    </location>
    <ligand>
        <name>FAD</name>
        <dbReference type="ChEBI" id="CHEBI:57692"/>
    </ligand>
</feature>
<dbReference type="PIRSF" id="PIRSF000137">
    <property type="entry name" value="Alcohol_oxidase"/>
    <property type="match status" value="1"/>
</dbReference>
<organism evidence="9 10">
    <name type="scientific">Cinnamomum micranthum f. kanehirae</name>
    <dbReference type="NCBI Taxonomy" id="337451"/>
    <lineage>
        <taxon>Eukaryota</taxon>
        <taxon>Viridiplantae</taxon>
        <taxon>Streptophyta</taxon>
        <taxon>Embryophyta</taxon>
        <taxon>Tracheophyta</taxon>
        <taxon>Spermatophyta</taxon>
        <taxon>Magnoliopsida</taxon>
        <taxon>Magnoliidae</taxon>
        <taxon>Laurales</taxon>
        <taxon>Lauraceae</taxon>
        <taxon>Cinnamomum</taxon>
    </lineage>
</organism>
<evidence type="ECO:0000313" key="10">
    <source>
        <dbReference type="Proteomes" id="UP000283530"/>
    </source>
</evidence>
<keyword evidence="3 5" id="KW-0274">FAD</keyword>
<evidence type="ECO:0000259" key="7">
    <source>
        <dbReference type="PROSITE" id="PS00623"/>
    </source>
</evidence>
<gene>
    <name evidence="9" type="ORF">CKAN_02600900</name>
</gene>
<dbReference type="PROSITE" id="PS00623">
    <property type="entry name" value="GMC_OXRED_1"/>
    <property type="match status" value="1"/>
</dbReference>
<evidence type="ECO:0000256" key="4">
    <source>
        <dbReference type="PIRSR" id="PIRSR000137-3"/>
    </source>
</evidence>
<dbReference type="PANTHER" id="PTHR45968">
    <property type="entry name" value="OSJNBA0019K04.7 PROTEIN"/>
    <property type="match status" value="1"/>
</dbReference>
<dbReference type="SUPFAM" id="SSF54373">
    <property type="entry name" value="FAD-linked reductases, C-terminal domain"/>
    <property type="match status" value="1"/>
</dbReference>
<keyword evidence="2" id="KW-0732">Signal</keyword>
<dbReference type="Gene3D" id="3.30.410.40">
    <property type="match status" value="1"/>
</dbReference>
<evidence type="ECO:0000313" key="9">
    <source>
        <dbReference type="EMBL" id="RWR96613.1"/>
    </source>
</evidence>
<feature type="compositionally biased region" description="Acidic residues" evidence="6">
    <location>
        <begin position="1"/>
        <end position="11"/>
    </location>
</feature>
<dbReference type="OrthoDB" id="269227at2759"/>
<dbReference type="InterPro" id="IPR051871">
    <property type="entry name" value="GMC_Oxidoreductase-Related"/>
</dbReference>
<evidence type="ECO:0000256" key="2">
    <source>
        <dbReference type="ARBA" id="ARBA00022729"/>
    </source>
</evidence>
<protein>
    <submittedName>
        <fullName evidence="9">Glucose-methanol-choline oxidoreductase</fullName>
    </submittedName>
</protein>
<dbReference type="STRING" id="337451.A0A3S3NCG8"/>
<dbReference type="PANTHER" id="PTHR45968:SF2">
    <property type="entry name" value="(R)-MANDELONITRILE LYASE-LIKE"/>
    <property type="match status" value="1"/>
</dbReference>
<feature type="disulfide bond" evidence="4">
    <location>
        <begin position="444"/>
        <end position="495"/>
    </location>
</feature>
<evidence type="ECO:0000256" key="5">
    <source>
        <dbReference type="RuleBase" id="RU003968"/>
    </source>
</evidence>
<feature type="domain" description="Glucose-methanol-choline oxidoreductase N-terminal" evidence="7">
    <location>
        <begin position="141"/>
        <end position="164"/>
    </location>
</feature>
<proteinExistence type="inferred from homology"/>
<evidence type="ECO:0000256" key="3">
    <source>
        <dbReference type="PIRSR" id="PIRSR000137-2"/>
    </source>
</evidence>
<feature type="domain" description="Glucose-methanol-choline oxidoreductase N-terminal" evidence="8">
    <location>
        <begin position="306"/>
        <end position="320"/>
    </location>
</feature>
<evidence type="ECO:0000256" key="6">
    <source>
        <dbReference type="SAM" id="MobiDB-lite"/>
    </source>
</evidence>
<keyword evidence="4" id="KW-1015">Disulfide bond</keyword>
<dbReference type="Pfam" id="PF05199">
    <property type="entry name" value="GMC_oxred_C"/>
    <property type="match status" value="1"/>
</dbReference>
<dbReference type="InterPro" id="IPR012132">
    <property type="entry name" value="GMC_OxRdtase"/>
</dbReference>
<feature type="binding site" evidence="3">
    <location>
        <position position="143"/>
    </location>
    <ligand>
        <name>FAD</name>
        <dbReference type="ChEBI" id="CHEBI:57692"/>
    </ligand>
</feature>
<dbReference type="Proteomes" id="UP000283530">
    <property type="component" value="Unassembled WGS sequence"/>
</dbReference>
<keyword evidence="5" id="KW-0285">Flavoprotein</keyword>
<dbReference type="InterPro" id="IPR007867">
    <property type="entry name" value="GMC_OxRtase_C"/>
</dbReference>